<dbReference type="AlphaFoldDB" id="A0A835QHI0"/>
<accession>A0A835QHI0</accession>
<proteinExistence type="predicted"/>
<dbReference type="EMBL" id="JADCNM010000009">
    <property type="protein sequence ID" value="KAG0468828.1"/>
    <property type="molecule type" value="Genomic_DNA"/>
</dbReference>
<protein>
    <submittedName>
        <fullName evidence="1">Uncharacterized protein</fullName>
    </submittedName>
</protein>
<dbReference type="Proteomes" id="UP000639772">
    <property type="component" value="Chromosome 9"/>
</dbReference>
<evidence type="ECO:0000313" key="1">
    <source>
        <dbReference type="EMBL" id="KAG0468828.1"/>
    </source>
</evidence>
<comment type="caution">
    <text evidence="1">The sequence shown here is derived from an EMBL/GenBank/DDBJ whole genome shotgun (WGS) entry which is preliminary data.</text>
</comment>
<sequence length="179" mass="20043">MGVVLLQNRAKALFPRIGLAEGTKEVVSPSRFVAGGYGILSSIHLVDLSFLYRDGGVLQLRRFPVKGVSASVRLFGGEKRPPPAGFVAGSYEKLNANGQLETFFKVHHYLSYVRRLDRRSDYNDNYELKGNKPTSPYMTFFASPKNGGITGVLTKIPEYQISHKDAHECLWLRPDDPPW</sequence>
<gene>
    <name evidence="1" type="ORF">HPP92_018156</name>
</gene>
<reference evidence="1 2" key="1">
    <citation type="journal article" date="2020" name="Nat. Food">
        <title>A phased Vanilla planifolia genome enables genetic improvement of flavour and production.</title>
        <authorList>
            <person name="Hasing T."/>
            <person name="Tang H."/>
            <person name="Brym M."/>
            <person name="Khazi F."/>
            <person name="Huang T."/>
            <person name="Chambers A.H."/>
        </authorList>
    </citation>
    <scope>NUCLEOTIDE SEQUENCE [LARGE SCALE GENOMIC DNA]</scope>
    <source>
        <tissue evidence="1">Leaf</tissue>
    </source>
</reference>
<name>A0A835QHI0_VANPL</name>
<evidence type="ECO:0000313" key="2">
    <source>
        <dbReference type="Proteomes" id="UP000639772"/>
    </source>
</evidence>
<organism evidence="1 2">
    <name type="scientific">Vanilla planifolia</name>
    <name type="common">Vanilla</name>
    <dbReference type="NCBI Taxonomy" id="51239"/>
    <lineage>
        <taxon>Eukaryota</taxon>
        <taxon>Viridiplantae</taxon>
        <taxon>Streptophyta</taxon>
        <taxon>Embryophyta</taxon>
        <taxon>Tracheophyta</taxon>
        <taxon>Spermatophyta</taxon>
        <taxon>Magnoliopsida</taxon>
        <taxon>Liliopsida</taxon>
        <taxon>Asparagales</taxon>
        <taxon>Orchidaceae</taxon>
        <taxon>Vanilloideae</taxon>
        <taxon>Vanilleae</taxon>
        <taxon>Vanilla</taxon>
    </lineage>
</organism>